<sequence>MKILIVDDHMVVRDGVRRLVSSLEPEEIAEAETPLEALVSFRRMRPDIIILDINLRGGSGLEVLRRLHSNDAKAAIIVFSMYSDLVYATSAQREGALAYVSKSAPSDELLTAIRKAARGEAYVDSVTASAQEMAGLNVASRLSTRELEILHMLGEGQSLTDIANGLGVAYKTIANTSTRIKEKLGLERTSDLIRFAVETRGGRLLGGEI</sequence>
<dbReference type="Pfam" id="PF00196">
    <property type="entry name" value="GerE"/>
    <property type="match status" value="1"/>
</dbReference>
<dbReference type="Gene3D" id="3.40.50.2300">
    <property type="match status" value="1"/>
</dbReference>
<name>A0A5B0DQ40_9HYPH</name>
<dbReference type="InterPro" id="IPR016032">
    <property type="entry name" value="Sig_transdc_resp-reg_C-effctor"/>
</dbReference>
<dbReference type="InterPro" id="IPR058245">
    <property type="entry name" value="NreC/VraR/RcsB-like_REC"/>
</dbReference>
<dbReference type="InterPro" id="IPR051015">
    <property type="entry name" value="EvgA-like"/>
</dbReference>
<evidence type="ECO:0000313" key="7">
    <source>
        <dbReference type="Proteomes" id="UP000324738"/>
    </source>
</evidence>
<dbReference type="CDD" id="cd17535">
    <property type="entry name" value="REC_NarL-like"/>
    <property type="match status" value="1"/>
</dbReference>
<feature type="domain" description="Response regulatory" evidence="5">
    <location>
        <begin position="2"/>
        <end position="117"/>
    </location>
</feature>
<dbReference type="PROSITE" id="PS50110">
    <property type="entry name" value="RESPONSE_REGULATORY"/>
    <property type="match status" value="1"/>
</dbReference>
<feature type="domain" description="HTH luxR-type" evidence="4">
    <location>
        <begin position="135"/>
        <end position="200"/>
    </location>
</feature>
<dbReference type="CDD" id="cd06170">
    <property type="entry name" value="LuxR_C_like"/>
    <property type="match status" value="1"/>
</dbReference>
<dbReference type="InterPro" id="IPR000792">
    <property type="entry name" value="Tscrpt_reg_LuxR_C"/>
</dbReference>
<dbReference type="EMBL" id="VTWH01000005">
    <property type="protein sequence ID" value="KAA0968606.1"/>
    <property type="molecule type" value="Genomic_DNA"/>
</dbReference>
<evidence type="ECO:0000256" key="2">
    <source>
        <dbReference type="ARBA" id="ARBA00023125"/>
    </source>
</evidence>
<comment type="caution">
    <text evidence="6">The sequence shown here is derived from an EMBL/GenBank/DDBJ whole genome shotgun (WGS) entry which is preliminary data.</text>
</comment>
<dbReference type="PANTHER" id="PTHR45566">
    <property type="entry name" value="HTH-TYPE TRANSCRIPTIONAL REGULATOR YHJB-RELATED"/>
    <property type="match status" value="1"/>
</dbReference>
<proteinExistence type="predicted"/>
<evidence type="ECO:0000256" key="3">
    <source>
        <dbReference type="PROSITE-ProRule" id="PRU00169"/>
    </source>
</evidence>
<keyword evidence="2" id="KW-0238">DNA-binding</keyword>
<accession>A0A5B0DQ40</accession>
<dbReference type="RefSeq" id="WP_149301555.1">
    <property type="nucleotide sequence ID" value="NZ_VTWH01000005.1"/>
</dbReference>
<dbReference type="AlphaFoldDB" id="A0A5B0DQ40"/>
<dbReference type="GO" id="GO:0000160">
    <property type="term" value="P:phosphorelay signal transduction system"/>
    <property type="evidence" value="ECO:0007669"/>
    <property type="project" value="InterPro"/>
</dbReference>
<evidence type="ECO:0000256" key="1">
    <source>
        <dbReference type="ARBA" id="ARBA00022553"/>
    </source>
</evidence>
<dbReference type="PRINTS" id="PR00038">
    <property type="entry name" value="HTHLUXR"/>
</dbReference>
<dbReference type="SMART" id="SM00421">
    <property type="entry name" value="HTH_LUXR"/>
    <property type="match status" value="1"/>
</dbReference>
<dbReference type="Proteomes" id="UP000324738">
    <property type="component" value="Unassembled WGS sequence"/>
</dbReference>
<dbReference type="InterPro" id="IPR001789">
    <property type="entry name" value="Sig_transdc_resp-reg_receiver"/>
</dbReference>
<feature type="modified residue" description="4-aspartylphosphate" evidence="3">
    <location>
        <position position="52"/>
    </location>
</feature>
<evidence type="ECO:0000259" key="5">
    <source>
        <dbReference type="PROSITE" id="PS50110"/>
    </source>
</evidence>
<keyword evidence="1 3" id="KW-0597">Phosphoprotein</keyword>
<dbReference type="GO" id="GO:0006355">
    <property type="term" value="P:regulation of DNA-templated transcription"/>
    <property type="evidence" value="ECO:0007669"/>
    <property type="project" value="InterPro"/>
</dbReference>
<dbReference type="GO" id="GO:0003677">
    <property type="term" value="F:DNA binding"/>
    <property type="evidence" value="ECO:0007669"/>
    <property type="project" value="UniProtKB-KW"/>
</dbReference>
<evidence type="ECO:0000259" key="4">
    <source>
        <dbReference type="PROSITE" id="PS50043"/>
    </source>
</evidence>
<protein>
    <submittedName>
        <fullName evidence="6">Response regulator transcription factor</fullName>
    </submittedName>
</protein>
<evidence type="ECO:0000313" key="6">
    <source>
        <dbReference type="EMBL" id="KAA0968606.1"/>
    </source>
</evidence>
<dbReference type="SUPFAM" id="SSF46894">
    <property type="entry name" value="C-terminal effector domain of the bipartite response regulators"/>
    <property type="match status" value="1"/>
</dbReference>
<dbReference type="OrthoDB" id="9808843at2"/>
<reference evidence="6 7" key="1">
    <citation type="submission" date="2019-08" db="EMBL/GenBank/DDBJ databases">
        <title>Aureimonas fodiniaquatilis sp. nov., isolated from a coal mine wastewater.</title>
        <authorList>
            <person name="Kim W."/>
        </authorList>
    </citation>
    <scope>NUCLEOTIDE SEQUENCE [LARGE SCALE GENOMIC DNA]</scope>
    <source>
        <strain evidence="6 7">CAU 1482</strain>
    </source>
</reference>
<dbReference type="SUPFAM" id="SSF52172">
    <property type="entry name" value="CheY-like"/>
    <property type="match status" value="1"/>
</dbReference>
<organism evidence="6 7">
    <name type="scientific">Aureimonas fodinaquatilis</name>
    <dbReference type="NCBI Taxonomy" id="2565783"/>
    <lineage>
        <taxon>Bacteria</taxon>
        <taxon>Pseudomonadati</taxon>
        <taxon>Pseudomonadota</taxon>
        <taxon>Alphaproteobacteria</taxon>
        <taxon>Hyphomicrobiales</taxon>
        <taxon>Aurantimonadaceae</taxon>
        <taxon>Aureimonas</taxon>
    </lineage>
</organism>
<dbReference type="PANTHER" id="PTHR45566:SF2">
    <property type="entry name" value="NARL SUBFAMILY"/>
    <property type="match status" value="1"/>
</dbReference>
<keyword evidence="7" id="KW-1185">Reference proteome</keyword>
<gene>
    <name evidence="6" type="ORF">FPY71_17165</name>
</gene>
<dbReference type="SMART" id="SM00448">
    <property type="entry name" value="REC"/>
    <property type="match status" value="1"/>
</dbReference>
<dbReference type="PROSITE" id="PS50043">
    <property type="entry name" value="HTH_LUXR_2"/>
    <property type="match status" value="1"/>
</dbReference>
<dbReference type="InterPro" id="IPR011006">
    <property type="entry name" value="CheY-like_superfamily"/>
</dbReference>
<dbReference type="Pfam" id="PF00072">
    <property type="entry name" value="Response_reg"/>
    <property type="match status" value="1"/>
</dbReference>